<feature type="domain" description="ABC transmembrane type-1" evidence="9">
    <location>
        <begin position="29"/>
        <end position="310"/>
    </location>
</feature>
<dbReference type="InterPro" id="IPR039421">
    <property type="entry name" value="Type_1_exporter"/>
</dbReference>
<reference evidence="10 11" key="1">
    <citation type="journal article" date="2009" name="Stand. Genomic Sci.">
        <title>Complete genome sequence of Stackebrandtia nassauensis type strain (LLR-40K-21).</title>
        <authorList>
            <person name="Munk C."/>
            <person name="Lapidus A."/>
            <person name="Copeland A."/>
            <person name="Jando M."/>
            <person name="Mayilraj S."/>
            <person name="Glavina Del Rio T."/>
            <person name="Nolan M."/>
            <person name="Chen F."/>
            <person name="Lucas S."/>
            <person name="Tice H."/>
            <person name="Cheng J.F."/>
            <person name="Han C."/>
            <person name="Detter J.C."/>
            <person name="Bruce D."/>
            <person name="Goodwin L."/>
            <person name="Chain P."/>
            <person name="Pitluck S."/>
            <person name="Goker M."/>
            <person name="Ovchinikova G."/>
            <person name="Pati A."/>
            <person name="Ivanova N."/>
            <person name="Mavromatis K."/>
            <person name="Chen A."/>
            <person name="Palaniappan K."/>
            <person name="Land M."/>
            <person name="Hauser L."/>
            <person name="Chang Y.J."/>
            <person name="Jeffries C.D."/>
            <person name="Bristow J."/>
            <person name="Eisen J.A."/>
            <person name="Markowitz V."/>
            <person name="Hugenholtz P."/>
            <person name="Kyrpides N.C."/>
            <person name="Klenk H.P."/>
        </authorList>
    </citation>
    <scope>NUCLEOTIDE SEQUENCE [LARGE SCALE GENOMIC DNA]</scope>
    <source>
        <strain evidence="11">DSM 44728 / CIP 108903 / NRRL B-16338 / NBRC 102104 / LLR-40K-21</strain>
    </source>
</reference>
<dbReference type="InterPro" id="IPR003439">
    <property type="entry name" value="ABC_transporter-like_ATP-bd"/>
</dbReference>
<proteinExistence type="predicted"/>
<keyword evidence="11" id="KW-1185">Reference proteome</keyword>
<evidence type="ECO:0000256" key="7">
    <source>
        <dbReference type="SAM" id="Phobius"/>
    </source>
</evidence>
<dbReference type="PANTHER" id="PTHR43394">
    <property type="entry name" value="ATP-DEPENDENT PERMEASE MDL1, MITOCHONDRIAL"/>
    <property type="match status" value="1"/>
</dbReference>
<dbReference type="RefSeq" id="WP_013021260.1">
    <property type="nucleotide sequence ID" value="NC_013947.1"/>
</dbReference>
<evidence type="ECO:0000256" key="5">
    <source>
        <dbReference type="ARBA" id="ARBA00022989"/>
    </source>
</evidence>
<dbReference type="PANTHER" id="PTHR43394:SF1">
    <property type="entry name" value="ATP-BINDING CASSETTE SUB-FAMILY B MEMBER 10, MITOCHONDRIAL"/>
    <property type="match status" value="1"/>
</dbReference>
<dbReference type="KEGG" id="sna:Snas_6065"/>
<sequence length="578" mass="61594">MTRLPIATPRQTRAEFARAMRGRWWTLTWVIAALVIAAAAGLATPAALGGIVDAISTGQGAQRVWLLGGAIAAGAVVAALFAGLGTIGAARLFETLLAWLRERMVERALSLPQPTVEEAGTGDLVSRASDDVSRVSDALPKVIPALSQSLFTIALTFVGVGILDWRYALALLVVVPVHVWTVRWYLRTAPSIYAAERATMAERAQHLLASLRGLDTVRAFGLRDAHSRRIAAASWEAVRWAMRTRIVQNRFFGRLNFAEYLGMTAILLVGFVLVGNELSTIGGATAAMLMFLRLFDPINSLLIVVDDLQAATASLNRIVGVIQIPATSDAKPAAVPTESGPVLTAEGVTFRYPTGDEVLHGLDVTVAPAERVALVGTSGAGKTTLAALVAGVHEQRTGTIRHRRPPKSRRARQVTLVTQEVHVFHGTVRENLTLASPGADDETVREALRQVGATELVAALPDGLDTVVGAHGHALSHVDAQHLALARLVLADPVLAVLDEATAEAGSATSARLERAADQAVEGRAAIIVAHRLNQAAGADRVLVMEEGRFIEEGPHEELAAAGGRYARLWEAWSRRRG</sequence>
<evidence type="ECO:0000313" key="10">
    <source>
        <dbReference type="EMBL" id="ADD45689.1"/>
    </source>
</evidence>
<dbReference type="InterPro" id="IPR036640">
    <property type="entry name" value="ABC1_TM_sf"/>
</dbReference>
<evidence type="ECO:0000256" key="6">
    <source>
        <dbReference type="ARBA" id="ARBA00023136"/>
    </source>
</evidence>
<evidence type="ECO:0000256" key="4">
    <source>
        <dbReference type="ARBA" id="ARBA00022840"/>
    </source>
</evidence>
<accession>D3Q1A9</accession>
<organism evidence="10 11">
    <name type="scientific">Stackebrandtia nassauensis (strain DSM 44728 / CIP 108903 / NRRL B-16338 / NBRC 102104 / LLR-40K-21)</name>
    <dbReference type="NCBI Taxonomy" id="446470"/>
    <lineage>
        <taxon>Bacteria</taxon>
        <taxon>Bacillati</taxon>
        <taxon>Actinomycetota</taxon>
        <taxon>Actinomycetes</taxon>
        <taxon>Glycomycetales</taxon>
        <taxon>Glycomycetaceae</taxon>
        <taxon>Stackebrandtia</taxon>
    </lineage>
</organism>
<dbReference type="PROSITE" id="PS50893">
    <property type="entry name" value="ABC_TRANSPORTER_2"/>
    <property type="match status" value="1"/>
</dbReference>
<dbReference type="SMART" id="SM00382">
    <property type="entry name" value="AAA"/>
    <property type="match status" value="1"/>
</dbReference>
<dbReference type="HOGENOM" id="CLU_000604_84_9_11"/>
<keyword evidence="3" id="KW-0547">Nucleotide-binding</keyword>
<feature type="transmembrane region" description="Helical" evidence="7">
    <location>
        <begin position="142"/>
        <end position="162"/>
    </location>
</feature>
<feature type="transmembrane region" description="Helical" evidence="7">
    <location>
        <begin position="168"/>
        <end position="186"/>
    </location>
</feature>
<dbReference type="InterPro" id="IPR003593">
    <property type="entry name" value="AAA+_ATPase"/>
</dbReference>
<feature type="transmembrane region" description="Helical" evidence="7">
    <location>
        <begin position="64"/>
        <end position="93"/>
    </location>
</feature>
<dbReference type="PROSITE" id="PS50929">
    <property type="entry name" value="ABC_TM1F"/>
    <property type="match status" value="1"/>
</dbReference>
<evidence type="ECO:0000313" key="11">
    <source>
        <dbReference type="Proteomes" id="UP000000844"/>
    </source>
</evidence>
<dbReference type="SUPFAM" id="SSF52540">
    <property type="entry name" value="P-loop containing nucleoside triphosphate hydrolases"/>
    <property type="match status" value="1"/>
</dbReference>
<evidence type="ECO:0000259" key="8">
    <source>
        <dbReference type="PROSITE" id="PS50893"/>
    </source>
</evidence>
<dbReference type="GO" id="GO:0015421">
    <property type="term" value="F:ABC-type oligopeptide transporter activity"/>
    <property type="evidence" value="ECO:0007669"/>
    <property type="project" value="TreeGrafter"/>
</dbReference>
<dbReference type="CDD" id="cd07346">
    <property type="entry name" value="ABC_6TM_exporters"/>
    <property type="match status" value="1"/>
</dbReference>
<evidence type="ECO:0000256" key="1">
    <source>
        <dbReference type="ARBA" id="ARBA00004651"/>
    </source>
</evidence>
<gene>
    <name evidence="10" type="ordered locus">Snas_6065</name>
</gene>
<dbReference type="Gene3D" id="3.40.50.300">
    <property type="entry name" value="P-loop containing nucleotide triphosphate hydrolases"/>
    <property type="match status" value="1"/>
</dbReference>
<dbReference type="Pfam" id="PF00664">
    <property type="entry name" value="ABC_membrane"/>
    <property type="match status" value="1"/>
</dbReference>
<feature type="transmembrane region" description="Helical" evidence="7">
    <location>
        <begin position="251"/>
        <end position="272"/>
    </location>
</feature>
<feature type="domain" description="ABC transporter" evidence="8">
    <location>
        <begin position="343"/>
        <end position="572"/>
    </location>
</feature>
<dbReference type="GO" id="GO:0016887">
    <property type="term" value="F:ATP hydrolysis activity"/>
    <property type="evidence" value="ECO:0007669"/>
    <property type="project" value="InterPro"/>
</dbReference>
<dbReference type="eggNOG" id="COG1132">
    <property type="taxonomic scope" value="Bacteria"/>
</dbReference>
<keyword evidence="2 7" id="KW-0812">Transmembrane</keyword>
<dbReference type="AlphaFoldDB" id="D3Q1A9"/>
<evidence type="ECO:0000256" key="3">
    <source>
        <dbReference type="ARBA" id="ARBA00022741"/>
    </source>
</evidence>
<protein>
    <submittedName>
        <fullName evidence="10">ABC transporter related protein</fullName>
    </submittedName>
</protein>
<dbReference type="InterPro" id="IPR027417">
    <property type="entry name" value="P-loop_NTPase"/>
</dbReference>
<dbReference type="Pfam" id="PF00005">
    <property type="entry name" value="ABC_tran"/>
    <property type="match status" value="1"/>
</dbReference>
<dbReference type="SUPFAM" id="SSF90123">
    <property type="entry name" value="ABC transporter transmembrane region"/>
    <property type="match status" value="1"/>
</dbReference>
<dbReference type="Gene3D" id="1.20.1560.10">
    <property type="entry name" value="ABC transporter type 1, transmembrane domain"/>
    <property type="match status" value="1"/>
</dbReference>
<dbReference type="Proteomes" id="UP000000844">
    <property type="component" value="Chromosome"/>
</dbReference>
<evidence type="ECO:0000256" key="2">
    <source>
        <dbReference type="ARBA" id="ARBA00022692"/>
    </source>
</evidence>
<keyword evidence="4" id="KW-0067">ATP-binding</keyword>
<dbReference type="EMBL" id="CP001778">
    <property type="protein sequence ID" value="ADD45689.1"/>
    <property type="molecule type" value="Genomic_DNA"/>
</dbReference>
<dbReference type="GO" id="GO:0005524">
    <property type="term" value="F:ATP binding"/>
    <property type="evidence" value="ECO:0007669"/>
    <property type="project" value="UniProtKB-KW"/>
</dbReference>
<comment type="subcellular location">
    <subcellularLocation>
        <location evidence="1">Cell membrane</location>
        <topology evidence="1">Multi-pass membrane protein</topology>
    </subcellularLocation>
</comment>
<dbReference type="STRING" id="446470.Snas_6065"/>
<keyword evidence="5 7" id="KW-1133">Transmembrane helix</keyword>
<evidence type="ECO:0000259" key="9">
    <source>
        <dbReference type="PROSITE" id="PS50929"/>
    </source>
</evidence>
<dbReference type="GO" id="GO:0005886">
    <property type="term" value="C:plasma membrane"/>
    <property type="evidence" value="ECO:0007669"/>
    <property type="project" value="UniProtKB-SubCell"/>
</dbReference>
<dbReference type="InterPro" id="IPR011527">
    <property type="entry name" value="ABC1_TM_dom"/>
</dbReference>
<keyword evidence="6 7" id="KW-0472">Membrane</keyword>
<name>D3Q1A9_STANL</name>